<name>A0AAV4VXE6_9ARAC</name>
<protein>
    <submittedName>
        <fullName evidence="1">Uncharacterized protein</fullName>
    </submittedName>
</protein>
<proteinExistence type="predicted"/>
<dbReference type="AlphaFoldDB" id="A0AAV4VXE6"/>
<keyword evidence="2" id="KW-1185">Reference proteome</keyword>
<organism evidence="1 2">
    <name type="scientific">Caerostris darwini</name>
    <dbReference type="NCBI Taxonomy" id="1538125"/>
    <lineage>
        <taxon>Eukaryota</taxon>
        <taxon>Metazoa</taxon>
        <taxon>Ecdysozoa</taxon>
        <taxon>Arthropoda</taxon>
        <taxon>Chelicerata</taxon>
        <taxon>Arachnida</taxon>
        <taxon>Araneae</taxon>
        <taxon>Araneomorphae</taxon>
        <taxon>Entelegynae</taxon>
        <taxon>Araneoidea</taxon>
        <taxon>Araneidae</taxon>
        <taxon>Caerostris</taxon>
    </lineage>
</organism>
<evidence type="ECO:0000313" key="1">
    <source>
        <dbReference type="EMBL" id="GIY74813.1"/>
    </source>
</evidence>
<gene>
    <name evidence="1" type="ORF">CDAR_609471</name>
</gene>
<dbReference type="Proteomes" id="UP001054837">
    <property type="component" value="Unassembled WGS sequence"/>
</dbReference>
<dbReference type="EMBL" id="BPLQ01013789">
    <property type="protein sequence ID" value="GIY74813.1"/>
    <property type="molecule type" value="Genomic_DNA"/>
</dbReference>
<comment type="caution">
    <text evidence="1">The sequence shown here is derived from an EMBL/GenBank/DDBJ whole genome shotgun (WGS) entry which is preliminary data.</text>
</comment>
<reference evidence="1 2" key="1">
    <citation type="submission" date="2021-06" db="EMBL/GenBank/DDBJ databases">
        <title>Caerostris darwini draft genome.</title>
        <authorList>
            <person name="Kono N."/>
            <person name="Arakawa K."/>
        </authorList>
    </citation>
    <scope>NUCLEOTIDE SEQUENCE [LARGE SCALE GENOMIC DNA]</scope>
</reference>
<accession>A0AAV4VXE6</accession>
<sequence>MDRQSIAQQVHGIGDRGRWLIRIWWSFTLGIAEVEDSPSARLFPGNEEKSDDLSLGKDFRQDTFVVSVGEELAGGALKKAGIVLSVRQPTL</sequence>
<evidence type="ECO:0000313" key="2">
    <source>
        <dbReference type="Proteomes" id="UP001054837"/>
    </source>
</evidence>